<dbReference type="GO" id="GO:0005524">
    <property type="term" value="F:ATP binding"/>
    <property type="evidence" value="ECO:0007669"/>
    <property type="project" value="UniProtKB-UniRule"/>
</dbReference>
<evidence type="ECO:0000259" key="9">
    <source>
        <dbReference type="PROSITE" id="PS50067"/>
    </source>
</evidence>
<dbReference type="PROSITE" id="PS00411">
    <property type="entry name" value="KINESIN_MOTOR_1"/>
    <property type="match status" value="1"/>
</dbReference>
<dbReference type="Pfam" id="PF00225">
    <property type="entry name" value="Kinesin"/>
    <property type="match status" value="1"/>
</dbReference>
<keyword evidence="11" id="KW-1185">Reference proteome</keyword>
<evidence type="ECO:0000256" key="8">
    <source>
        <dbReference type="SAM" id="MobiDB-lite"/>
    </source>
</evidence>
<evidence type="ECO:0000256" key="2">
    <source>
        <dbReference type="ARBA" id="ARBA00022840"/>
    </source>
</evidence>
<feature type="compositionally biased region" description="Pro residues" evidence="8">
    <location>
        <begin position="516"/>
        <end position="537"/>
    </location>
</feature>
<dbReference type="InterPro" id="IPR001752">
    <property type="entry name" value="Kinesin_motor_dom"/>
</dbReference>
<feature type="compositionally biased region" description="Basic and acidic residues" evidence="8">
    <location>
        <begin position="831"/>
        <end position="845"/>
    </location>
</feature>
<evidence type="ECO:0000256" key="1">
    <source>
        <dbReference type="ARBA" id="ARBA00022741"/>
    </source>
</evidence>
<dbReference type="InterPro" id="IPR036961">
    <property type="entry name" value="Kinesin_motor_dom_sf"/>
</dbReference>
<evidence type="ECO:0000313" key="11">
    <source>
        <dbReference type="Proteomes" id="UP001515480"/>
    </source>
</evidence>
<feature type="compositionally biased region" description="Basic and acidic residues" evidence="8">
    <location>
        <begin position="543"/>
        <end position="567"/>
    </location>
</feature>
<keyword evidence="1 5" id="KW-0547">Nucleotide-binding</keyword>
<keyword evidence="2 5" id="KW-0067">ATP-binding</keyword>
<dbReference type="GO" id="GO:0005874">
    <property type="term" value="C:microtubule"/>
    <property type="evidence" value="ECO:0007669"/>
    <property type="project" value="UniProtKB-KW"/>
</dbReference>
<feature type="compositionally biased region" description="Low complexity" evidence="8">
    <location>
        <begin position="846"/>
        <end position="858"/>
    </location>
</feature>
<dbReference type="SMART" id="SM00129">
    <property type="entry name" value="KISc"/>
    <property type="match status" value="1"/>
</dbReference>
<dbReference type="PROSITE" id="PS50067">
    <property type="entry name" value="KINESIN_MOTOR_2"/>
    <property type="match status" value="1"/>
</dbReference>
<feature type="compositionally biased region" description="Basic and acidic residues" evidence="8">
    <location>
        <begin position="661"/>
        <end position="677"/>
    </location>
</feature>
<evidence type="ECO:0000256" key="5">
    <source>
        <dbReference type="PROSITE-ProRule" id="PRU00283"/>
    </source>
</evidence>
<comment type="similarity">
    <text evidence="5 6">Belongs to the TRAFAC class myosin-kinesin ATPase superfamily. Kinesin family.</text>
</comment>
<dbReference type="SUPFAM" id="SSF52540">
    <property type="entry name" value="P-loop containing nucleoside triphosphate hydrolases"/>
    <property type="match status" value="1"/>
</dbReference>
<evidence type="ECO:0000256" key="7">
    <source>
        <dbReference type="SAM" id="Coils"/>
    </source>
</evidence>
<dbReference type="PANTHER" id="PTHR47968:SF75">
    <property type="entry name" value="CENTROMERE-ASSOCIATED PROTEIN E"/>
    <property type="match status" value="1"/>
</dbReference>
<evidence type="ECO:0000256" key="3">
    <source>
        <dbReference type="ARBA" id="ARBA00023054"/>
    </source>
</evidence>
<feature type="coiled-coil region" evidence="7">
    <location>
        <begin position="750"/>
        <end position="777"/>
    </location>
</feature>
<feature type="compositionally biased region" description="Polar residues" evidence="8">
    <location>
        <begin position="636"/>
        <end position="646"/>
    </location>
</feature>
<reference evidence="10 11" key="1">
    <citation type="journal article" date="2024" name="Science">
        <title>Giant polyketide synthase enzymes in the biosynthesis of giant marine polyether toxins.</title>
        <authorList>
            <person name="Fallon T.R."/>
            <person name="Shende V.V."/>
            <person name="Wierzbicki I.H."/>
            <person name="Pendleton A.L."/>
            <person name="Watervoot N.F."/>
            <person name="Auber R.P."/>
            <person name="Gonzalez D.J."/>
            <person name="Wisecaver J.H."/>
            <person name="Moore B.S."/>
        </authorList>
    </citation>
    <scope>NUCLEOTIDE SEQUENCE [LARGE SCALE GENOMIC DNA]</scope>
    <source>
        <strain evidence="10 11">12B1</strain>
    </source>
</reference>
<feature type="binding site" evidence="5">
    <location>
        <begin position="140"/>
        <end position="147"/>
    </location>
    <ligand>
        <name>ATP</name>
        <dbReference type="ChEBI" id="CHEBI:30616"/>
    </ligand>
</feature>
<dbReference type="Proteomes" id="UP001515480">
    <property type="component" value="Unassembled WGS sequence"/>
</dbReference>
<gene>
    <name evidence="10" type="ORF">AB1Y20_011226</name>
</gene>
<feature type="region of interest" description="Disordered" evidence="8">
    <location>
        <begin position="831"/>
        <end position="858"/>
    </location>
</feature>
<organism evidence="10 11">
    <name type="scientific">Prymnesium parvum</name>
    <name type="common">Toxic golden alga</name>
    <dbReference type="NCBI Taxonomy" id="97485"/>
    <lineage>
        <taxon>Eukaryota</taxon>
        <taxon>Haptista</taxon>
        <taxon>Haptophyta</taxon>
        <taxon>Prymnesiophyceae</taxon>
        <taxon>Prymnesiales</taxon>
        <taxon>Prymnesiaceae</taxon>
        <taxon>Prymnesium</taxon>
    </lineage>
</organism>
<sequence>MGNAESQPVRNVDKRTARRDHAAVFQAALSRYRATRPSDGEKPSPNDERLRVCVRRRPIFPRERDAGEFDVLTCSPQRVVVSDCRMHPDCRRLYVAHHSFGFDRVYDEHTSSEVVYEDAVKSLVVQAASSARDITVLMYGQTGSGKTYTMSAISAASARDLFAAIDVARGDTVTMSYAELGPSGVRDMLNGGAPCQPLTDQAGDVQLVPSVEVQVTSARGLLALLTFASSLRATAATGVHDASSRSHAICRLSVQRADATAGECGSLTLVDLAGSEQRIDSEKHDPKRTKESAAINSSLMALKDCVRAVSRGDHWGLLGGRHILTKLLKPAFTRPDARTVVLATVSPAAKDTEHSLNTLRHACVMDGQGDGKQAQQSWLGGGDVVKEDIGEIDTKATIAKRRAQADELNSKGFGIGDRDGIGADAQKATDARKQESEAALAIRKLERKATRLLSESDPEQHAALVQERAAAAQGPALNKYQYARLRYRLLQQQQQEEASPPPPPHPPPPIREKPPRQPQPPPAFPSPAPLAPPPAAATPPARETCDPSEGERAMALREVQAFREAKRSAAKYGRRSAEAAEGRPRLRSAGRGGSPDASGGVAACAQPDEGYGGGYGRRPTSQPDEGYGSGGHGRRPTSSPGATQSRGGEGGAAGGFAAALDDERREVARVRRQRAEEASAEEAAPRGGEAKGEAAEAVLAAGAAEERVEAARVRRQQAEEARKVALLRKLGAREAVAQPEVEDRGDEFGLNALDERREAARARRERAEEARRAALLQKVAGREGLRRVPPSPTEQIEKLQAALDSLPAGAAHDATRAGLRKQLATHRATLVREQRKREQQAREAARLAALHAEQQAAA</sequence>
<dbReference type="EMBL" id="JBGBPQ010000022">
    <property type="protein sequence ID" value="KAL1503167.1"/>
    <property type="molecule type" value="Genomic_DNA"/>
</dbReference>
<keyword evidence="3 7" id="KW-0175">Coiled coil</keyword>
<dbReference type="PRINTS" id="PR00380">
    <property type="entry name" value="KINESINHEAVY"/>
</dbReference>
<dbReference type="InterPro" id="IPR027640">
    <property type="entry name" value="Kinesin-like_fam"/>
</dbReference>
<dbReference type="InterPro" id="IPR027417">
    <property type="entry name" value="P-loop_NTPase"/>
</dbReference>
<dbReference type="AlphaFoldDB" id="A0AB34IMB5"/>
<comment type="caution">
    <text evidence="10">The sequence shown here is derived from an EMBL/GenBank/DDBJ whole genome shotgun (WGS) entry which is preliminary data.</text>
</comment>
<proteinExistence type="inferred from homology"/>
<name>A0AB34IMB5_PRYPA</name>
<accession>A0AB34IMB5</accession>
<dbReference type="GO" id="GO:0008017">
    <property type="term" value="F:microtubule binding"/>
    <property type="evidence" value="ECO:0007669"/>
    <property type="project" value="InterPro"/>
</dbReference>
<evidence type="ECO:0000256" key="6">
    <source>
        <dbReference type="RuleBase" id="RU000394"/>
    </source>
</evidence>
<dbReference type="GO" id="GO:0003777">
    <property type="term" value="F:microtubule motor activity"/>
    <property type="evidence" value="ECO:0007669"/>
    <property type="project" value="InterPro"/>
</dbReference>
<feature type="region of interest" description="Disordered" evidence="8">
    <location>
        <begin position="492"/>
        <end position="698"/>
    </location>
</feature>
<dbReference type="GO" id="GO:0007018">
    <property type="term" value="P:microtubule-based movement"/>
    <property type="evidence" value="ECO:0007669"/>
    <property type="project" value="InterPro"/>
</dbReference>
<evidence type="ECO:0000313" key="10">
    <source>
        <dbReference type="EMBL" id="KAL1503167.1"/>
    </source>
</evidence>
<keyword evidence="6" id="KW-0493">Microtubule</keyword>
<feature type="domain" description="Kinesin motor" evidence="9">
    <location>
        <begin position="49"/>
        <end position="368"/>
    </location>
</feature>
<evidence type="ECO:0000256" key="4">
    <source>
        <dbReference type="ARBA" id="ARBA00023175"/>
    </source>
</evidence>
<feature type="compositionally biased region" description="Pro residues" evidence="8">
    <location>
        <begin position="499"/>
        <end position="509"/>
    </location>
</feature>
<feature type="compositionally biased region" description="Basic and acidic residues" evidence="8">
    <location>
        <begin position="575"/>
        <end position="584"/>
    </location>
</feature>
<dbReference type="PANTHER" id="PTHR47968">
    <property type="entry name" value="CENTROMERE PROTEIN E"/>
    <property type="match status" value="1"/>
</dbReference>
<dbReference type="InterPro" id="IPR019821">
    <property type="entry name" value="Kinesin_motor_CS"/>
</dbReference>
<keyword evidence="4 5" id="KW-0505">Motor protein</keyword>
<protein>
    <recommendedName>
        <fullName evidence="6">Kinesin-like protein</fullName>
    </recommendedName>
</protein>
<dbReference type="Gene3D" id="3.40.850.10">
    <property type="entry name" value="Kinesin motor domain"/>
    <property type="match status" value="1"/>
</dbReference>